<keyword evidence="5 7" id="KW-0288">FMN</keyword>
<evidence type="ECO:0000256" key="6">
    <source>
        <dbReference type="ARBA" id="ARBA00022982"/>
    </source>
</evidence>
<comment type="similarity">
    <text evidence="2 7">Belongs to the flavodoxin family.</text>
</comment>
<evidence type="ECO:0000256" key="1">
    <source>
        <dbReference type="ARBA" id="ARBA00001917"/>
    </source>
</evidence>
<accession>A0A1T4JRU5</accession>
<dbReference type="SUPFAM" id="SSF52218">
    <property type="entry name" value="Flavoproteins"/>
    <property type="match status" value="1"/>
</dbReference>
<dbReference type="STRING" id="180163.SAMN02745174_00024"/>
<dbReference type="PANTHER" id="PTHR42809">
    <property type="entry name" value="FLAVODOXIN 2"/>
    <property type="match status" value="1"/>
</dbReference>
<evidence type="ECO:0000259" key="8">
    <source>
        <dbReference type="PROSITE" id="PS50902"/>
    </source>
</evidence>
<dbReference type="GO" id="GO:0010181">
    <property type="term" value="F:FMN binding"/>
    <property type="evidence" value="ECO:0007669"/>
    <property type="project" value="UniProtKB-UniRule"/>
</dbReference>
<organism evidence="9 10">
    <name type="scientific">Cetobacterium ceti</name>
    <dbReference type="NCBI Taxonomy" id="180163"/>
    <lineage>
        <taxon>Bacteria</taxon>
        <taxon>Fusobacteriati</taxon>
        <taxon>Fusobacteriota</taxon>
        <taxon>Fusobacteriia</taxon>
        <taxon>Fusobacteriales</taxon>
        <taxon>Fusobacteriaceae</taxon>
        <taxon>Cetobacterium</taxon>
    </lineage>
</organism>
<evidence type="ECO:0000256" key="2">
    <source>
        <dbReference type="ARBA" id="ARBA00005267"/>
    </source>
</evidence>
<protein>
    <recommendedName>
        <fullName evidence="7">Flavodoxin</fullName>
    </recommendedName>
</protein>
<evidence type="ECO:0000313" key="10">
    <source>
        <dbReference type="Proteomes" id="UP000191153"/>
    </source>
</evidence>
<dbReference type="NCBIfam" id="TIGR01752">
    <property type="entry name" value="flav_long"/>
    <property type="match status" value="1"/>
</dbReference>
<keyword evidence="4 7" id="KW-0285">Flavoprotein</keyword>
<dbReference type="Gene3D" id="3.40.50.360">
    <property type="match status" value="1"/>
</dbReference>
<evidence type="ECO:0000256" key="5">
    <source>
        <dbReference type="ARBA" id="ARBA00022643"/>
    </source>
</evidence>
<gene>
    <name evidence="9" type="ORF">SAMN02745174_00024</name>
</gene>
<dbReference type="InterPro" id="IPR008254">
    <property type="entry name" value="Flavodoxin/NO_synth"/>
</dbReference>
<dbReference type="GO" id="GO:0009055">
    <property type="term" value="F:electron transfer activity"/>
    <property type="evidence" value="ECO:0007669"/>
    <property type="project" value="UniProtKB-UniRule"/>
</dbReference>
<dbReference type="InterPro" id="IPR010086">
    <property type="entry name" value="Flavodoxin_lc"/>
</dbReference>
<dbReference type="Proteomes" id="UP000191153">
    <property type="component" value="Unassembled WGS sequence"/>
</dbReference>
<dbReference type="AlphaFoldDB" id="A0A1T4JRU5"/>
<comment type="cofactor">
    <cofactor evidence="1 7">
        <name>FMN</name>
        <dbReference type="ChEBI" id="CHEBI:58210"/>
    </cofactor>
</comment>
<dbReference type="InterPro" id="IPR050619">
    <property type="entry name" value="Flavodoxin"/>
</dbReference>
<dbReference type="Pfam" id="PF00258">
    <property type="entry name" value="Flavodoxin_1"/>
    <property type="match status" value="1"/>
</dbReference>
<keyword evidence="10" id="KW-1185">Reference proteome</keyword>
<sequence length="167" mass="18537">MKKIGVFYGSTSGKTLGIVDEIEFYLRGDDYEVYDVANGINSIEEYDNLILVSPTYGVGELQSDWENVFPQFKNIDFTNKTVAIVGLGNQYAFGESFVGAMKILYDAVTSQGGTVIGFTPDEGYHYEETEAVINGQFIGLALDEANQDDDTPDRIAAWLEEIKPLFQ</sequence>
<dbReference type="EMBL" id="FUWX01000004">
    <property type="protein sequence ID" value="SJZ32888.1"/>
    <property type="molecule type" value="Genomic_DNA"/>
</dbReference>
<dbReference type="PANTHER" id="PTHR42809:SF1">
    <property type="entry name" value="FLAVODOXIN 1"/>
    <property type="match status" value="1"/>
</dbReference>
<dbReference type="InterPro" id="IPR029039">
    <property type="entry name" value="Flavoprotein-like_sf"/>
</dbReference>
<dbReference type="PROSITE" id="PS50902">
    <property type="entry name" value="FLAVODOXIN_LIKE"/>
    <property type="match status" value="1"/>
</dbReference>
<evidence type="ECO:0000256" key="3">
    <source>
        <dbReference type="ARBA" id="ARBA00022448"/>
    </source>
</evidence>
<dbReference type="PIRSF" id="PIRSF038996">
    <property type="entry name" value="FldA"/>
    <property type="match status" value="1"/>
</dbReference>
<dbReference type="NCBIfam" id="NF006739">
    <property type="entry name" value="PRK09267.1-5"/>
    <property type="match status" value="1"/>
</dbReference>
<reference evidence="9 10" key="1">
    <citation type="submission" date="2017-02" db="EMBL/GenBank/DDBJ databases">
        <authorList>
            <person name="Peterson S.W."/>
        </authorList>
    </citation>
    <scope>NUCLEOTIDE SEQUENCE [LARGE SCALE GENOMIC DNA]</scope>
    <source>
        <strain evidence="9 10">ATCC 700028</strain>
    </source>
</reference>
<evidence type="ECO:0000256" key="7">
    <source>
        <dbReference type="PIRNR" id="PIRNR038996"/>
    </source>
</evidence>
<evidence type="ECO:0000256" key="4">
    <source>
        <dbReference type="ARBA" id="ARBA00022630"/>
    </source>
</evidence>
<name>A0A1T4JRU5_9FUSO</name>
<proteinExistence type="inferred from homology"/>
<feature type="domain" description="Flavodoxin-like" evidence="8">
    <location>
        <begin position="4"/>
        <end position="163"/>
    </location>
</feature>
<comment type="function">
    <text evidence="7">Low-potential electron donor to a number of redox enzymes.</text>
</comment>
<evidence type="ECO:0000313" key="9">
    <source>
        <dbReference type="EMBL" id="SJZ32888.1"/>
    </source>
</evidence>
<dbReference type="OrthoDB" id="9790745at2"/>
<keyword evidence="6 7" id="KW-0249">Electron transport</keyword>
<keyword evidence="3 7" id="KW-0813">Transport</keyword>
<dbReference type="RefSeq" id="WP_078692584.1">
    <property type="nucleotide sequence ID" value="NZ_FUWX01000004.1"/>
</dbReference>